<dbReference type="Pfam" id="PF24996">
    <property type="entry name" value="NANM"/>
    <property type="match status" value="2"/>
</dbReference>
<gene>
    <name evidence="2" type="ORF">FSB75_00725</name>
</gene>
<dbReference type="PANTHER" id="PTHR46773">
    <property type="match status" value="1"/>
</dbReference>
<dbReference type="RefSeq" id="WP_146781448.1">
    <property type="nucleotide sequence ID" value="NZ_BAABIO010000006.1"/>
</dbReference>
<dbReference type="OrthoDB" id="9803597at2"/>
<evidence type="ECO:0000313" key="3">
    <source>
        <dbReference type="Proteomes" id="UP000321204"/>
    </source>
</evidence>
<dbReference type="KEGG" id="fgg:FSB75_00725"/>
<dbReference type="EMBL" id="CP042433">
    <property type="protein sequence ID" value="QEC54480.1"/>
    <property type="molecule type" value="Genomic_DNA"/>
</dbReference>
<evidence type="ECO:0008006" key="4">
    <source>
        <dbReference type="Google" id="ProtNLM"/>
    </source>
</evidence>
<dbReference type="InterPro" id="IPR006652">
    <property type="entry name" value="Kelch_1"/>
</dbReference>
<dbReference type="SUPFAM" id="SSF117281">
    <property type="entry name" value="Kelch motif"/>
    <property type="match status" value="1"/>
</dbReference>
<sequence>MNRLTILLLTLMAFSFSSLAQTKQAVSLQWKITGELPATSGQEKALGFAGPVAGENNGVLMVGGGSNFPGAAPWLGGRKTYYNDGYVFKKNSNDSFVLHKAFKLPFNLAYSACVSTSQGIVCAGGESENGPTDKVLLIQWNNEINDAVFKNLPALPLALTNASATFLNGCIYIAGGETASGVSDGFFYLDLKKLNEGWKALPSLPKAISHAVMVVQWNGQRNCIYLLGGRKKNTNAPSDLYASVFQFDFVANKWSEKHSLPYAMSAGTGVATGKNFILLFGGDKGETFHKTEVLIAAIAAEKDSAKKEQLNQQKAALQATHPGFSKDILVYDAKKDQWAKDGCIPFPVPVTTTAIKWGNEVLIPGGEIKAGVRTPQILSAKINQ</sequence>
<dbReference type="InterPro" id="IPR053256">
    <property type="entry name" value="Kelch_repeat-containing"/>
</dbReference>
<dbReference type="PANTHER" id="PTHR46773:SF5">
    <property type="entry name" value="OS04G0487100 PROTEIN"/>
    <property type="match status" value="1"/>
</dbReference>
<name>A0A5B8UEF8_9BACT</name>
<accession>A0A5B8UEF8</accession>
<dbReference type="InterPro" id="IPR015915">
    <property type="entry name" value="Kelch-typ_b-propeller"/>
</dbReference>
<proteinExistence type="predicted"/>
<protein>
    <recommendedName>
        <fullName evidence="4">Galactose oxidase</fullName>
    </recommendedName>
</protein>
<keyword evidence="1" id="KW-0732">Signal</keyword>
<feature type="signal peptide" evidence="1">
    <location>
        <begin position="1"/>
        <end position="20"/>
    </location>
</feature>
<organism evidence="2 3">
    <name type="scientific">Flavisolibacter ginsenosidimutans</name>
    <dbReference type="NCBI Taxonomy" id="661481"/>
    <lineage>
        <taxon>Bacteria</taxon>
        <taxon>Pseudomonadati</taxon>
        <taxon>Bacteroidota</taxon>
        <taxon>Chitinophagia</taxon>
        <taxon>Chitinophagales</taxon>
        <taxon>Chitinophagaceae</taxon>
        <taxon>Flavisolibacter</taxon>
    </lineage>
</organism>
<evidence type="ECO:0000256" key="1">
    <source>
        <dbReference type="SAM" id="SignalP"/>
    </source>
</evidence>
<evidence type="ECO:0000313" key="2">
    <source>
        <dbReference type="EMBL" id="QEC54480.1"/>
    </source>
</evidence>
<dbReference type="SMART" id="SM00612">
    <property type="entry name" value="Kelch"/>
    <property type="match status" value="2"/>
</dbReference>
<dbReference type="Proteomes" id="UP000321204">
    <property type="component" value="Chromosome"/>
</dbReference>
<reference evidence="2 3" key="1">
    <citation type="journal article" date="2015" name="Int. J. Syst. Evol. Microbiol.">
        <title>Flavisolibacter ginsenosidimutans sp. nov., with ginsenoside-converting activity isolated from soil used for cultivating ginseng.</title>
        <authorList>
            <person name="Zhao Y."/>
            <person name="Liu Q."/>
            <person name="Kang M.S."/>
            <person name="Jin F."/>
            <person name="Yu H."/>
            <person name="Im W.T."/>
        </authorList>
    </citation>
    <scope>NUCLEOTIDE SEQUENCE [LARGE SCALE GENOMIC DNA]</scope>
    <source>
        <strain evidence="2 3">Gsoil 636</strain>
    </source>
</reference>
<dbReference type="InterPro" id="IPR056734">
    <property type="entry name" value="NANM"/>
</dbReference>
<dbReference type="AlphaFoldDB" id="A0A5B8UEF8"/>
<keyword evidence="3" id="KW-1185">Reference proteome</keyword>
<feature type="chain" id="PRO_5023077911" description="Galactose oxidase" evidence="1">
    <location>
        <begin position="21"/>
        <end position="384"/>
    </location>
</feature>
<dbReference type="Gene3D" id="2.120.10.80">
    <property type="entry name" value="Kelch-type beta propeller"/>
    <property type="match status" value="1"/>
</dbReference>